<reference evidence="2" key="1">
    <citation type="journal article" date="2016" name="Nat. Genet.">
        <title>A high-quality carrot genome assembly provides new insights into carotenoid accumulation and asterid genome evolution.</title>
        <authorList>
            <person name="Iorizzo M."/>
            <person name="Ellison S."/>
            <person name="Senalik D."/>
            <person name="Zeng P."/>
            <person name="Satapoomin P."/>
            <person name="Huang J."/>
            <person name="Bowman M."/>
            <person name="Iovene M."/>
            <person name="Sanseverino W."/>
            <person name="Cavagnaro P."/>
            <person name="Yildiz M."/>
            <person name="Macko-Podgorni A."/>
            <person name="Moranska E."/>
            <person name="Grzebelus E."/>
            <person name="Grzebelus D."/>
            <person name="Ashrafi H."/>
            <person name="Zheng Z."/>
            <person name="Cheng S."/>
            <person name="Spooner D."/>
            <person name="Van Deynze A."/>
            <person name="Simon P."/>
        </authorList>
    </citation>
    <scope>NUCLEOTIDE SEQUENCE [LARGE SCALE GENOMIC DNA]</scope>
    <source>
        <tissue evidence="2">Leaf</tissue>
    </source>
</reference>
<dbReference type="Proteomes" id="UP000077755">
    <property type="component" value="Chromosome 3"/>
</dbReference>
<dbReference type="GO" id="GO:0009638">
    <property type="term" value="P:phototropism"/>
    <property type="evidence" value="ECO:0007669"/>
    <property type="project" value="InterPro"/>
</dbReference>
<feature type="compositionally biased region" description="Polar residues" evidence="1">
    <location>
        <begin position="95"/>
        <end position="105"/>
    </location>
</feature>
<feature type="compositionally biased region" description="Polar residues" evidence="1">
    <location>
        <begin position="232"/>
        <end position="273"/>
    </location>
</feature>
<organism evidence="2">
    <name type="scientific">Daucus carota subsp. sativus</name>
    <name type="common">Carrot</name>
    <dbReference type="NCBI Taxonomy" id="79200"/>
    <lineage>
        <taxon>Eukaryota</taxon>
        <taxon>Viridiplantae</taxon>
        <taxon>Streptophyta</taxon>
        <taxon>Embryophyta</taxon>
        <taxon>Tracheophyta</taxon>
        <taxon>Spermatophyta</taxon>
        <taxon>Magnoliopsida</taxon>
        <taxon>eudicotyledons</taxon>
        <taxon>Gunneridae</taxon>
        <taxon>Pentapetalae</taxon>
        <taxon>asterids</taxon>
        <taxon>campanulids</taxon>
        <taxon>Apiales</taxon>
        <taxon>Apiaceae</taxon>
        <taxon>Apioideae</taxon>
        <taxon>Scandiceae</taxon>
        <taxon>Daucinae</taxon>
        <taxon>Daucus</taxon>
        <taxon>Daucus sect. Daucus</taxon>
    </lineage>
</organism>
<dbReference type="STRING" id="79200.A0A165ZS24"/>
<evidence type="ECO:0000313" key="4">
    <source>
        <dbReference type="Proteomes" id="UP000077755"/>
    </source>
</evidence>
<dbReference type="EMBL" id="CP093345">
    <property type="protein sequence ID" value="WOG91055.1"/>
    <property type="molecule type" value="Genomic_DNA"/>
</dbReference>
<evidence type="ECO:0000313" key="3">
    <source>
        <dbReference type="EMBL" id="WOG91055.1"/>
    </source>
</evidence>
<dbReference type="OMA" id="CHCASAF"/>
<feature type="region of interest" description="Disordered" evidence="1">
    <location>
        <begin position="217"/>
        <end position="309"/>
    </location>
</feature>
<dbReference type="AlphaFoldDB" id="A0A165ZS24"/>
<feature type="region of interest" description="Disordered" evidence="1">
    <location>
        <begin position="167"/>
        <end position="186"/>
    </location>
</feature>
<dbReference type="Gramene" id="KZN00355">
    <property type="protein sequence ID" value="KZN00355"/>
    <property type="gene ID" value="DCAR_009109"/>
</dbReference>
<protein>
    <recommendedName>
        <fullName evidence="5">Protein PHYTOCHROME KINASE SUBSTRATE 4</fullName>
    </recommendedName>
</protein>
<dbReference type="PANTHER" id="PTHR33781:SF1">
    <property type="entry name" value="PROTEIN PHYTOCHROME KINASE SUBSTRATE 4"/>
    <property type="match status" value="1"/>
</dbReference>
<gene>
    <name evidence="2" type="ORF">DCAR_009109</name>
    <name evidence="3" type="ORF">DCAR_0310303</name>
</gene>
<reference evidence="3" key="2">
    <citation type="submission" date="2022-03" db="EMBL/GenBank/DDBJ databases">
        <title>Draft title - Genomic analysis of global carrot germplasm unveils the trajectory of domestication and the origin of high carotenoid orange carrot.</title>
        <authorList>
            <person name="Iorizzo M."/>
            <person name="Ellison S."/>
            <person name="Senalik D."/>
            <person name="Macko-Podgorni A."/>
            <person name="Grzebelus D."/>
            <person name="Bostan H."/>
            <person name="Rolling W."/>
            <person name="Curaba J."/>
            <person name="Simon P."/>
        </authorList>
    </citation>
    <scope>NUCLEOTIDE SEQUENCE</scope>
    <source>
        <tissue evidence="3">Leaf</tissue>
    </source>
</reference>
<feature type="compositionally biased region" description="Polar residues" evidence="1">
    <location>
        <begin position="281"/>
        <end position="300"/>
    </location>
</feature>
<sequence length="558" mass="60578">METPAVIKLNTFKYNSSSVAQPPIFFHNTTNTMEIPQLQFQSASVFSNPSTQITYLKPPSETKSSVTEVAVEDAEISIFDAQKYFNDTSDPKTRPSVSPSIISTPNRDDESTISGSNVINPSRLSCGSAGYNRVRSFHATPTASSEASWNSQTGLLSHPAGGLAVSLRSVPNSNSNSKIQERLKGGSVSNGTTKWFFRRKCPCSGKKSVQVKEPAANLYTKPPQPDHPHQKLVQQSQERISVSSTHSKNLNSPTSYDQFSSKPFQTHQQQRLTGSARPVVSETTTGGFSFPILNTLSTKHNSPEEPPRDSLEVFQPVLEELPPQRKAIGARGFGFPGSPISRVVALDDDIASDASSDLFEIESFSTQTTSYPMYRRRDSLDEAPNFTTRRVSASNIYSRRSVDEPMTPSVAPTECYEPSEASIDWSVTTAEGFDRSSVTNFSISASEFDELTMTRQGWVNNGNGNAARYKKGGGGGGGGGLLMSCRQEKAVSVGPQPVRCTVGEGQHGAMAPLMSTFMHVGGRVLQNNNNNNSNKNKQSQQPPLARSHSARLSRAFAA</sequence>
<keyword evidence="4" id="KW-1185">Reference proteome</keyword>
<accession>A0A165ZS24</accession>
<dbReference type="InterPro" id="IPR039615">
    <property type="entry name" value="PKS"/>
</dbReference>
<feature type="region of interest" description="Disordered" evidence="1">
    <location>
        <begin position="525"/>
        <end position="558"/>
    </location>
</feature>
<dbReference type="PANTHER" id="PTHR33781">
    <property type="entry name" value="PROTEIN PHYTOCHROME KINASE SUBSTRATE 1-RELATED"/>
    <property type="match status" value="1"/>
</dbReference>
<feature type="compositionally biased region" description="Low complexity" evidence="1">
    <location>
        <begin position="526"/>
        <end position="541"/>
    </location>
</feature>
<feature type="region of interest" description="Disordered" evidence="1">
    <location>
        <begin position="87"/>
        <end position="113"/>
    </location>
</feature>
<evidence type="ECO:0000313" key="2">
    <source>
        <dbReference type="EMBL" id="KZN00355.1"/>
    </source>
</evidence>
<evidence type="ECO:0008006" key="5">
    <source>
        <dbReference type="Google" id="ProtNLM"/>
    </source>
</evidence>
<dbReference type="EMBL" id="LNRQ01000003">
    <property type="protein sequence ID" value="KZN00355.1"/>
    <property type="molecule type" value="Genomic_DNA"/>
</dbReference>
<proteinExistence type="predicted"/>
<evidence type="ECO:0000256" key="1">
    <source>
        <dbReference type="SAM" id="MobiDB-lite"/>
    </source>
</evidence>
<feature type="compositionally biased region" description="Polar residues" evidence="1">
    <location>
        <begin position="169"/>
        <end position="178"/>
    </location>
</feature>
<name>A0A165ZS24_DAUCS</name>